<protein>
    <submittedName>
        <fullName evidence="4">Nucleoside deaminase</fullName>
    </submittedName>
</protein>
<keyword evidence="5" id="KW-1185">Reference proteome</keyword>
<dbReference type="AlphaFoldDB" id="A0A6L7G7Y0"/>
<dbReference type="Gene3D" id="3.40.140.10">
    <property type="entry name" value="Cytidine Deaminase, domain 2"/>
    <property type="match status" value="1"/>
</dbReference>
<proteinExistence type="predicted"/>
<dbReference type="SUPFAM" id="SSF53927">
    <property type="entry name" value="Cytidine deaminase-like"/>
    <property type="match status" value="1"/>
</dbReference>
<dbReference type="Pfam" id="PF00383">
    <property type="entry name" value="dCMP_cyt_deam_1"/>
    <property type="match status" value="1"/>
</dbReference>
<evidence type="ECO:0000256" key="2">
    <source>
        <dbReference type="ARBA" id="ARBA00022833"/>
    </source>
</evidence>
<dbReference type="PANTHER" id="PTHR11079:SF202">
    <property type="entry name" value="TRNA-SPECIFIC ADENOSINE DEAMINASE"/>
    <property type="match status" value="1"/>
</dbReference>
<dbReference type="CDD" id="cd01285">
    <property type="entry name" value="nucleoside_deaminase"/>
    <property type="match status" value="1"/>
</dbReference>
<comment type="caution">
    <text evidence="4">The sequence shown here is derived from an EMBL/GenBank/DDBJ whole genome shotgun (WGS) entry which is preliminary data.</text>
</comment>
<dbReference type="Proteomes" id="UP000477911">
    <property type="component" value="Unassembled WGS sequence"/>
</dbReference>
<dbReference type="InterPro" id="IPR016192">
    <property type="entry name" value="APOBEC/CMP_deaminase_Zn-bd"/>
</dbReference>
<dbReference type="GO" id="GO:0008270">
    <property type="term" value="F:zinc ion binding"/>
    <property type="evidence" value="ECO:0007669"/>
    <property type="project" value="InterPro"/>
</dbReference>
<dbReference type="FunFam" id="3.40.140.10:FF:000051">
    <property type="entry name" value="Nucleoside deaminase"/>
    <property type="match status" value="1"/>
</dbReference>
<evidence type="ECO:0000313" key="4">
    <source>
        <dbReference type="EMBL" id="MXN20344.1"/>
    </source>
</evidence>
<dbReference type="EMBL" id="WUMU01000026">
    <property type="protein sequence ID" value="MXN20344.1"/>
    <property type="molecule type" value="Genomic_DNA"/>
</dbReference>
<reference evidence="4 5" key="1">
    <citation type="submission" date="2019-12" db="EMBL/GenBank/DDBJ databases">
        <authorList>
            <person name="Li M."/>
        </authorList>
    </citation>
    <scope>NUCLEOTIDE SEQUENCE [LARGE SCALE GENOMIC DNA]</scope>
    <source>
        <strain evidence="4 5">GBMRC 2024</strain>
    </source>
</reference>
<gene>
    <name evidence="4" type="ORF">GR170_21115</name>
</gene>
<dbReference type="RefSeq" id="WP_160896469.1">
    <property type="nucleotide sequence ID" value="NZ_WUMU01000026.1"/>
</dbReference>
<keyword evidence="1" id="KW-0479">Metal-binding</keyword>
<sequence length="165" mass="17722">MPVSYGQPSEADLTHLRRTYEIASEAAEGGQHPFAAILVDAGGTVLMEQSNAFMPDHDMTGHAERVLMTRAGKAFAPEVLAGATMYTSAEPCAMCAGAMYWVGVGRMVYGLSEARLKQMTGDHPENPTLDLPCHLVFEAGQRAVEIVGPLLEDEGAALHEAFWNS</sequence>
<dbReference type="GO" id="GO:0002100">
    <property type="term" value="P:tRNA wobble adenosine to inosine editing"/>
    <property type="evidence" value="ECO:0007669"/>
    <property type="project" value="TreeGrafter"/>
</dbReference>
<dbReference type="InterPro" id="IPR016193">
    <property type="entry name" value="Cytidine_deaminase-like"/>
</dbReference>
<organism evidence="4 5">
    <name type="scientific">Pseudooceanicola albus</name>
    <dbReference type="NCBI Taxonomy" id="2692189"/>
    <lineage>
        <taxon>Bacteria</taxon>
        <taxon>Pseudomonadati</taxon>
        <taxon>Pseudomonadota</taxon>
        <taxon>Alphaproteobacteria</taxon>
        <taxon>Rhodobacterales</taxon>
        <taxon>Paracoccaceae</taxon>
        <taxon>Pseudooceanicola</taxon>
    </lineage>
</organism>
<name>A0A6L7G7Y0_9RHOB</name>
<dbReference type="PROSITE" id="PS51747">
    <property type="entry name" value="CYT_DCMP_DEAMINASES_2"/>
    <property type="match status" value="1"/>
</dbReference>
<feature type="domain" description="CMP/dCMP-type deaminase" evidence="3">
    <location>
        <begin position="10"/>
        <end position="123"/>
    </location>
</feature>
<dbReference type="PROSITE" id="PS00903">
    <property type="entry name" value="CYT_DCMP_DEAMINASES_1"/>
    <property type="match status" value="1"/>
</dbReference>
<evidence type="ECO:0000256" key="1">
    <source>
        <dbReference type="ARBA" id="ARBA00022723"/>
    </source>
</evidence>
<accession>A0A6L7G7Y0</accession>
<dbReference type="PANTHER" id="PTHR11079">
    <property type="entry name" value="CYTOSINE DEAMINASE FAMILY MEMBER"/>
    <property type="match status" value="1"/>
</dbReference>
<evidence type="ECO:0000259" key="3">
    <source>
        <dbReference type="PROSITE" id="PS51747"/>
    </source>
</evidence>
<keyword evidence="2" id="KW-0862">Zinc</keyword>
<evidence type="ECO:0000313" key="5">
    <source>
        <dbReference type="Proteomes" id="UP000477911"/>
    </source>
</evidence>
<dbReference type="GO" id="GO:0052717">
    <property type="term" value="F:tRNA-specific adenosine-34 deaminase activity"/>
    <property type="evidence" value="ECO:0007669"/>
    <property type="project" value="TreeGrafter"/>
</dbReference>
<dbReference type="InterPro" id="IPR002125">
    <property type="entry name" value="CMP_dCMP_dom"/>
</dbReference>